<accession>A0A8S9LZX8</accession>
<feature type="compositionally biased region" description="Polar residues" evidence="1">
    <location>
        <begin position="7"/>
        <end position="19"/>
    </location>
</feature>
<feature type="compositionally biased region" description="Polar residues" evidence="1">
    <location>
        <begin position="48"/>
        <end position="59"/>
    </location>
</feature>
<dbReference type="AlphaFoldDB" id="A0A8S9LZX8"/>
<protein>
    <submittedName>
        <fullName evidence="2">Uncharacterized protein</fullName>
    </submittedName>
</protein>
<feature type="compositionally biased region" description="Polar residues" evidence="1">
    <location>
        <begin position="83"/>
        <end position="94"/>
    </location>
</feature>
<evidence type="ECO:0000313" key="2">
    <source>
        <dbReference type="EMBL" id="KAF2613025.1"/>
    </source>
</evidence>
<reference evidence="2" key="1">
    <citation type="submission" date="2019-12" db="EMBL/GenBank/DDBJ databases">
        <title>Genome sequencing and annotation of Brassica cretica.</title>
        <authorList>
            <person name="Studholme D.J."/>
            <person name="Sarris P.F."/>
        </authorList>
    </citation>
    <scope>NUCLEOTIDE SEQUENCE</scope>
    <source>
        <strain evidence="2">PFS-102/07</strain>
        <tissue evidence="2">Leaf</tissue>
    </source>
</reference>
<gene>
    <name evidence="2" type="ORF">F2Q70_00008371</name>
</gene>
<dbReference type="EMBL" id="QGKY02000089">
    <property type="protein sequence ID" value="KAF2613025.1"/>
    <property type="molecule type" value="Genomic_DNA"/>
</dbReference>
<evidence type="ECO:0000256" key="1">
    <source>
        <dbReference type="SAM" id="MobiDB-lite"/>
    </source>
</evidence>
<name>A0A8S9LZX8_BRACR</name>
<organism evidence="2">
    <name type="scientific">Brassica cretica</name>
    <name type="common">Mustard</name>
    <dbReference type="NCBI Taxonomy" id="69181"/>
    <lineage>
        <taxon>Eukaryota</taxon>
        <taxon>Viridiplantae</taxon>
        <taxon>Streptophyta</taxon>
        <taxon>Embryophyta</taxon>
        <taxon>Tracheophyta</taxon>
        <taxon>Spermatophyta</taxon>
        <taxon>Magnoliopsida</taxon>
        <taxon>eudicotyledons</taxon>
        <taxon>Gunneridae</taxon>
        <taxon>Pentapetalae</taxon>
        <taxon>rosids</taxon>
        <taxon>malvids</taxon>
        <taxon>Brassicales</taxon>
        <taxon>Brassicaceae</taxon>
        <taxon>Brassiceae</taxon>
        <taxon>Brassica</taxon>
    </lineage>
</organism>
<comment type="caution">
    <text evidence="2">The sequence shown here is derived from an EMBL/GenBank/DDBJ whole genome shotgun (WGS) entry which is preliminary data.</text>
</comment>
<sequence length="129" mass="15066">MIENLQKLLNGNAPGQTTIKPLHPSRTRQQLRTRVTQASQVGKEESFRFNQPPETAESYTTEKHQGMKPHQNQISRRFEQETRSQAYLTRSIKNTYHERHKDGSEESTTNSIHLDKERTTQEAQRYATQ</sequence>
<feature type="region of interest" description="Disordered" evidence="1">
    <location>
        <begin position="1"/>
        <end position="129"/>
    </location>
</feature>
<feature type="compositionally biased region" description="Basic and acidic residues" evidence="1">
    <location>
        <begin position="95"/>
        <end position="104"/>
    </location>
</feature>
<proteinExistence type="predicted"/>